<keyword evidence="3" id="KW-1185">Reference proteome</keyword>
<evidence type="ECO:0000313" key="2">
    <source>
        <dbReference type="EMBL" id="MET3661019.1"/>
    </source>
</evidence>
<evidence type="ECO:0000313" key="3">
    <source>
        <dbReference type="Proteomes" id="UP001549143"/>
    </source>
</evidence>
<keyword evidence="1" id="KW-0472">Membrane</keyword>
<reference evidence="2 3" key="1">
    <citation type="submission" date="2024-06" db="EMBL/GenBank/DDBJ databases">
        <title>Genomic Encyclopedia of Type Strains, Phase IV (KMG-IV): sequencing the most valuable type-strain genomes for metagenomic binning, comparative biology and taxonomic classification.</title>
        <authorList>
            <person name="Goeker M."/>
        </authorList>
    </citation>
    <scope>NUCLEOTIDE SEQUENCE [LARGE SCALE GENOMIC DNA]</scope>
    <source>
        <strain evidence="2 3">DSM 19730</strain>
    </source>
</reference>
<gene>
    <name evidence="2" type="ORF">ABID44_001334</name>
</gene>
<sequence>MTGDNSPITDSDLHAYADGLLDAGRRAEVERHLVANPVLADDVGYWKRQSDTLHELYSHIGRETPPPRLSAHHIAQRMKRQTYGRWRMAAAAILLATAGVMAGWFLRDVTQGPLASSSLVNEAFAAHSLYTREVLHPVEVRGDQEAHLATWLSKRLDRPLVIPNLRADGLSLVGGRLLPASGGAAAQFMYEDDGGRRVTLYIVPMQNGRETSLRHVATGALESFAWTEETVGCALVGDLPRERLHEIAVRAYRQLS</sequence>
<feature type="transmembrane region" description="Helical" evidence="1">
    <location>
        <begin position="86"/>
        <end position="106"/>
    </location>
</feature>
<dbReference type="Proteomes" id="UP001549143">
    <property type="component" value="Unassembled WGS sequence"/>
</dbReference>
<organism evidence="2 3">
    <name type="scientific">Aquamicrobium ahrensii</name>
    <dbReference type="NCBI Taxonomy" id="469551"/>
    <lineage>
        <taxon>Bacteria</taxon>
        <taxon>Pseudomonadati</taxon>
        <taxon>Pseudomonadota</taxon>
        <taxon>Alphaproteobacteria</taxon>
        <taxon>Hyphomicrobiales</taxon>
        <taxon>Phyllobacteriaceae</taxon>
        <taxon>Aquamicrobium</taxon>
    </lineage>
</organism>
<proteinExistence type="predicted"/>
<keyword evidence="1" id="KW-1133">Transmembrane helix</keyword>
<dbReference type="RefSeq" id="WP_354150902.1">
    <property type="nucleotide sequence ID" value="NZ_JBEPMN010000003.1"/>
</dbReference>
<comment type="caution">
    <text evidence="2">The sequence shown here is derived from an EMBL/GenBank/DDBJ whole genome shotgun (WGS) entry which is preliminary data.</text>
</comment>
<keyword evidence="1" id="KW-0812">Transmembrane</keyword>
<dbReference type="EMBL" id="JBEPMN010000003">
    <property type="protein sequence ID" value="MET3661019.1"/>
    <property type="molecule type" value="Genomic_DNA"/>
</dbReference>
<protein>
    <submittedName>
        <fullName evidence="2">Anti-sigma factor RsiW</fullName>
    </submittedName>
</protein>
<evidence type="ECO:0000256" key="1">
    <source>
        <dbReference type="SAM" id="Phobius"/>
    </source>
</evidence>
<accession>A0ABV2KIW6</accession>
<name>A0ABV2KIW6_9HYPH</name>